<keyword evidence="12" id="KW-0812">Transmembrane</keyword>
<keyword evidence="12" id="KW-1133">Transmembrane helix</keyword>
<evidence type="ECO:0000256" key="8">
    <source>
        <dbReference type="ARBA" id="ARBA00022777"/>
    </source>
</evidence>
<evidence type="ECO:0000256" key="3">
    <source>
        <dbReference type="ARBA" id="ARBA00012438"/>
    </source>
</evidence>
<evidence type="ECO:0000259" key="13">
    <source>
        <dbReference type="PROSITE" id="PS50109"/>
    </source>
</evidence>
<dbReference type="Pfam" id="PF02518">
    <property type="entry name" value="HATPase_c"/>
    <property type="match status" value="1"/>
</dbReference>
<dbReference type="InterPro" id="IPR000700">
    <property type="entry name" value="PAS-assoc_C"/>
</dbReference>
<comment type="catalytic activity">
    <reaction evidence="1">
        <text>ATP + protein L-histidine = ADP + protein N-phospho-L-histidine.</text>
        <dbReference type="EC" id="2.7.13.3"/>
    </reaction>
</comment>
<dbReference type="InterPro" id="IPR003660">
    <property type="entry name" value="HAMP_dom"/>
</dbReference>
<reference evidence="18" key="1">
    <citation type="journal article" date="2019" name="Int. J. Syst. Evol. Microbiol.">
        <title>The Global Catalogue of Microorganisms (GCM) 10K type strain sequencing project: providing services to taxonomists for standard genome sequencing and annotation.</title>
        <authorList>
            <consortium name="The Broad Institute Genomics Platform"/>
            <consortium name="The Broad Institute Genome Sequencing Center for Infectious Disease"/>
            <person name="Wu L."/>
            <person name="Ma J."/>
        </authorList>
    </citation>
    <scope>NUCLEOTIDE SEQUENCE [LARGE SCALE GENOMIC DNA]</scope>
    <source>
        <strain evidence="18">PCU 280</strain>
    </source>
</reference>
<dbReference type="PROSITE" id="PS50885">
    <property type="entry name" value="HAMP"/>
    <property type="match status" value="1"/>
</dbReference>
<dbReference type="SMART" id="SM00388">
    <property type="entry name" value="HisKA"/>
    <property type="match status" value="1"/>
</dbReference>
<protein>
    <recommendedName>
        <fullName evidence="3">histidine kinase</fullName>
        <ecNumber evidence="3">2.7.13.3</ecNumber>
    </recommendedName>
</protein>
<feature type="domain" description="HAMP" evidence="16">
    <location>
        <begin position="185"/>
        <end position="237"/>
    </location>
</feature>
<keyword evidence="9 17" id="KW-0067">ATP-binding</keyword>
<evidence type="ECO:0000313" key="17">
    <source>
        <dbReference type="EMBL" id="MFC6334977.1"/>
    </source>
</evidence>
<keyword evidence="6" id="KW-0808">Transferase</keyword>
<dbReference type="PRINTS" id="PR00344">
    <property type="entry name" value="BCTRLSENSOR"/>
</dbReference>
<evidence type="ECO:0000259" key="16">
    <source>
        <dbReference type="PROSITE" id="PS50885"/>
    </source>
</evidence>
<dbReference type="Proteomes" id="UP001596233">
    <property type="component" value="Unassembled WGS sequence"/>
</dbReference>
<dbReference type="GO" id="GO:0005524">
    <property type="term" value="F:ATP binding"/>
    <property type="evidence" value="ECO:0007669"/>
    <property type="project" value="UniProtKB-KW"/>
</dbReference>
<dbReference type="SUPFAM" id="SSF55785">
    <property type="entry name" value="PYP-like sensor domain (PAS domain)"/>
    <property type="match status" value="1"/>
</dbReference>
<dbReference type="InterPro" id="IPR036097">
    <property type="entry name" value="HisK_dim/P_sf"/>
</dbReference>
<feature type="domain" description="Histidine kinase" evidence="13">
    <location>
        <begin position="386"/>
        <end position="590"/>
    </location>
</feature>
<dbReference type="InterPro" id="IPR035965">
    <property type="entry name" value="PAS-like_dom_sf"/>
</dbReference>
<sequence>MSLKYKLSITIAGLLLLVIVLFQFLWVYNQQQKTMELLDRASQTLSERLFQQMNVQAPQAEKQLSELFQLFQAEKPYMLETAIINEQTGAMLLSAGNKEMLEAALTKRIAQPNEESTYQFQAVKTDDRNYYISDYREQIGSVYRVIMLYDKQIYDSMYSNDNNLFYAALIYLVFFTCIVSYWFVSRMLRPLKDILWKVNEVSSVRFQRPIPITTKDEFGLLAFKINAMSQNLSIYMNKLRHAFDENRRMRLYMESFINHSSDAIYIMDVEGRIIQANKAFEELFGYTAAETIGNRYRVVPEYLIREKEELLKTVQKGEVIKPVETYRQTKDGERIPVSITISPIRDINNEITGFANICRDMRHRHRMEELMRRSEKLNTVGQLAAGVAHEIRNPLTTLRGFLQLQEYSNKLNLDHVRVMLSELERINLIVGEFLILAKPQAVKFKMRDVRDIISEVSAFMSSEALMHNVVIKENYTKDDCCIPCEDNQLKQVFINVLKNAIEAMPNGGHVHIAIQRLANHVSVQVTDEGIGMDEETLQRIGDPFFTVKENGTGLGIMVSQKIIQSHQGLMELSSQLNVGTTVRILLPLQEDRTTQLAEASNL</sequence>
<dbReference type="RefSeq" id="WP_379238060.1">
    <property type="nucleotide sequence ID" value="NZ_JBHSTE010000008.1"/>
</dbReference>
<dbReference type="PANTHER" id="PTHR43065">
    <property type="entry name" value="SENSOR HISTIDINE KINASE"/>
    <property type="match status" value="1"/>
</dbReference>
<dbReference type="SMART" id="SM00304">
    <property type="entry name" value="HAMP"/>
    <property type="match status" value="1"/>
</dbReference>
<dbReference type="PROSITE" id="PS50113">
    <property type="entry name" value="PAC"/>
    <property type="match status" value="1"/>
</dbReference>
<dbReference type="EC" id="2.7.13.3" evidence="3"/>
<dbReference type="EMBL" id="JBHSTE010000008">
    <property type="protein sequence ID" value="MFC6334977.1"/>
    <property type="molecule type" value="Genomic_DNA"/>
</dbReference>
<keyword evidence="7" id="KW-0547">Nucleotide-binding</keyword>
<proteinExistence type="predicted"/>
<dbReference type="InterPro" id="IPR005467">
    <property type="entry name" value="His_kinase_dom"/>
</dbReference>
<evidence type="ECO:0000256" key="5">
    <source>
        <dbReference type="ARBA" id="ARBA00022553"/>
    </source>
</evidence>
<dbReference type="CDD" id="cd06225">
    <property type="entry name" value="HAMP"/>
    <property type="match status" value="1"/>
</dbReference>
<dbReference type="InterPro" id="IPR003661">
    <property type="entry name" value="HisK_dim/P_dom"/>
</dbReference>
<feature type="domain" description="PAC" evidence="15">
    <location>
        <begin position="321"/>
        <end position="373"/>
    </location>
</feature>
<dbReference type="CDD" id="cd00082">
    <property type="entry name" value="HisKA"/>
    <property type="match status" value="1"/>
</dbReference>
<name>A0ABW1V8C1_9BACL</name>
<dbReference type="Gene3D" id="6.10.340.10">
    <property type="match status" value="1"/>
</dbReference>
<evidence type="ECO:0000259" key="15">
    <source>
        <dbReference type="PROSITE" id="PS50113"/>
    </source>
</evidence>
<dbReference type="InterPro" id="IPR004358">
    <property type="entry name" value="Sig_transdc_His_kin-like_C"/>
</dbReference>
<gene>
    <name evidence="17" type="ORF">ACFP56_20285</name>
</gene>
<dbReference type="SUPFAM" id="SSF55874">
    <property type="entry name" value="ATPase domain of HSP90 chaperone/DNA topoisomerase II/histidine kinase"/>
    <property type="match status" value="1"/>
</dbReference>
<feature type="domain" description="PAS" evidence="14">
    <location>
        <begin position="249"/>
        <end position="312"/>
    </location>
</feature>
<organism evidence="17 18">
    <name type="scientific">Paenibacillus septentrionalis</name>
    <dbReference type="NCBI Taxonomy" id="429342"/>
    <lineage>
        <taxon>Bacteria</taxon>
        <taxon>Bacillati</taxon>
        <taxon>Bacillota</taxon>
        <taxon>Bacilli</taxon>
        <taxon>Bacillales</taxon>
        <taxon>Paenibacillaceae</taxon>
        <taxon>Paenibacillus</taxon>
    </lineage>
</organism>
<comment type="subcellular location">
    <subcellularLocation>
        <location evidence="2">Cell membrane</location>
        <topology evidence="2">Multi-pass membrane protein</topology>
    </subcellularLocation>
</comment>
<dbReference type="NCBIfam" id="TIGR00229">
    <property type="entry name" value="sensory_box"/>
    <property type="match status" value="1"/>
</dbReference>
<evidence type="ECO:0000256" key="12">
    <source>
        <dbReference type="SAM" id="Phobius"/>
    </source>
</evidence>
<dbReference type="Gene3D" id="1.10.287.130">
    <property type="match status" value="1"/>
</dbReference>
<keyword evidence="4" id="KW-1003">Cell membrane</keyword>
<dbReference type="InterPro" id="IPR000014">
    <property type="entry name" value="PAS"/>
</dbReference>
<dbReference type="SUPFAM" id="SSF158472">
    <property type="entry name" value="HAMP domain-like"/>
    <property type="match status" value="1"/>
</dbReference>
<dbReference type="Pfam" id="PF00672">
    <property type="entry name" value="HAMP"/>
    <property type="match status" value="1"/>
</dbReference>
<evidence type="ECO:0000256" key="2">
    <source>
        <dbReference type="ARBA" id="ARBA00004651"/>
    </source>
</evidence>
<dbReference type="CDD" id="cd00130">
    <property type="entry name" value="PAS"/>
    <property type="match status" value="1"/>
</dbReference>
<dbReference type="SMART" id="SM00091">
    <property type="entry name" value="PAS"/>
    <property type="match status" value="1"/>
</dbReference>
<keyword evidence="5" id="KW-0597">Phosphoprotein</keyword>
<dbReference type="Pfam" id="PF00512">
    <property type="entry name" value="HisKA"/>
    <property type="match status" value="1"/>
</dbReference>
<dbReference type="PROSITE" id="PS50112">
    <property type="entry name" value="PAS"/>
    <property type="match status" value="1"/>
</dbReference>
<evidence type="ECO:0000256" key="6">
    <source>
        <dbReference type="ARBA" id="ARBA00022679"/>
    </source>
</evidence>
<dbReference type="SMART" id="SM00387">
    <property type="entry name" value="HATPase_c"/>
    <property type="match status" value="1"/>
</dbReference>
<dbReference type="InterPro" id="IPR003594">
    <property type="entry name" value="HATPase_dom"/>
</dbReference>
<dbReference type="InterPro" id="IPR036890">
    <property type="entry name" value="HATPase_C_sf"/>
</dbReference>
<evidence type="ECO:0000256" key="4">
    <source>
        <dbReference type="ARBA" id="ARBA00022475"/>
    </source>
</evidence>
<dbReference type="Gene3D" id="3.30.565.10">
    <property type="entry name" value="Histidine kinase-like ATPase, C-terminal domain"/>
    <property type="match status" value="1"/>
</dbReference>
<keyword evidence="8" id="KW-0418">Kinase</keyword>
<dbReference type="Pfam" id="PF13426">
    <property type="entry name" value="PAS_9"/>
    <property type="match status" value="1"/>
</dbReference>
<evidence type="ECO:0000256" key="9">
    <source>
        <dbReference type="ARBA" id="ARBA00022840"/>
    </source>
</evidence>
<dbReference type="PROSITE" id="PS50109">
    <property type="entry name" value="HIS_KIN"/>
    <property type="match status" value="1"/>
</dbReference>
<comment type="caution">
    <text evidence="17">The sequence shown here is derived from an EMBL/GenBank/DDBJ whole genome shotgun (WGS) entry which is preliminary data.</text>
</comment>
<feature type="transmembrane region" description="Helical" evidence="12">
    <location>
        <begin position="164"/>
        <end position="184"/>
    </location>
</feature>
<evidence type="ECO:0000256" key="1">
    <source>
        <dbReference type="ARBA" id="ARBA00000085"/>
    </source>
</evidence>
<keyword evidence="18" id="KW-1185">Reference proteome</keyword>
<feature type="transmembrane region" description="Helical" evidence="12">
    <location>
        <begin position="7"/>
        <end position="28"/>
    </location>
</feature>
<evidence type="ECO:0000256" key="7">
    <source>
        <dbReference type="ARBA" id="ARBA00022741"/>
    </source>
</evidence>
<keyword evidence="11 12" id="KW-0472">Membrane</keyword>
<evidence type="ECO:0000256" key="11">
    <source>
        <dbReference type="ARBA" id="ARBA00023136"/>
    </source>
</evidence>
<dbReference type="Gene3D" id="3.30.450.20">
    <property type="entry name" value="PAS domain"/>
    <property type="match status" value="1"/>
</dbReference>
<dbReference type="PANTHER" id="PTHR43065:SF34">
    <property type="entry name" value="SPORULATION KINASE A"/>
    <property type="match status" value="1"/>
</dbReference>
<evidence type="ECO:0000256" key="10">
    <source>
        <dbReference type="ARBA" id="ARBA00023012"/>
    </source>
</evidence>
<evidence type="ECO:0000313" key="18">
    <source>
        <dbReference type="Proteomes" id="UP001596233"/>
    </source>
</evidence>
<keyword evidence="10" id="KW-0902">Two-component regulatory system</keyword>
<accession>A0ABW1V8C1</accession>
<evidence type="ECO:0000259" key="14">
    <source>
        <dbReference type="PROSITE" id="PS50112"/>
    </source>
</evidence>
<dbReference type="SUPFAM" id="SSF47384">
    <property type="entry name" value="Homodimeric domain of signal transducing histidine kinase"/>
    <property type="match status" value="1"/>
</dbReference>